<dbReference type="GO" id="GO:0005829">
    <property type="term" value="C:cytosol"/>
    <property type="evidence" value="ECO:0007669"/>
    <property type="project" value="TreeGrafter"/>
</dbReference>
<dbReference type="InterPro" id="IPR002637">
    <property type="entry name" value="RdgB/HAM1"/>
</dbReference>
<dbReference type="EMBL" id="CP018820">
    <property type="protein sequence ID" value="APR51193.1"/>
    <property type="molecule type" value="Genomic_DNA"/>
</dbReference>
<evidence type="ECO:0000313" key="12">
    <source>
        <dbReference type="EMBL" id="APR51193.1"/>
    </source>
</evidence>
<gene>
    <name evidence="13" type="primary">rdgB</name>
    <name evidence="12" type="ORF">BRX40_01000</name>
    <name evidence="13" type="ORF">CA257_19865</name>
    <name evidence="14" type="ORF">DAH66_17675</name>
</gene>
<feature type="binding site" evidence="10">
    <location>
        <position position="55"/>
    </location>
    <ligand>
        <name>Mg(2+)</name>
        <dbReference type="ChEBI" id="CHEBI:18420"/>
    </ligand>
</feature>
<dbReference type="Proteomes" id="UP000287746">
    <property type="component" value="Unassembled WGS sequence"/>
</dbReference>
<reference evidence="16 17" key="3">
    <citation type="submission" date="2018-07" db="EMBL/GenBank/DDBJ databases">
        <title>Genomic and Epidemiologic Investigation of an Indolent Hospital Outbreak.</title>
        <authorList>
            <person name="Johnson R.C."/>
            <person name="Deming C."/>
            <person name="Conlan S."/>
            <person name="Zellmer C.J."/>
            <person name="Michelin A.V."/>
            <person name="Lee-Lin S."/>
            <person name="Thomas P.J."/>
            <person name="Park M."/>
            <person name="Weingarten R.A."/>
            <person name="Less J."/>
            <person name="Dekker J.P."/>
            <person name="Frank K.M."/>
            <person name="Musser K.A."/>
            <person name="Mcquiston J.R."/>
            <person name="Henderson D.K."/>
            <person name="Lau A.F."/>
            <person name="Palmore T.N."/>
            <person name="Segre J.A."/>
        </authorList>
    </citation>
    <scope>NUCLEOTIDE SEQUENCE [LARGE SCALE GENOMIC DNA]</scope>
    <source>
        <strain evidence="14 17">SK-CDC1_0717</strain>
        <strain evidence="13 16">SK-NIH.Env10_0317</strain>
    </source>
</reference>
<dbReference type="NCBIfam" id="TIGR00042">
    <property type="entry name" value="RdgB/HAM1 family non-canonical purine NTP pyrophosphatase"/>
    <property type="match status" value="1"/>
</dbReference>
<evidence type="ECO:0000313" key="15">
    <source>
        <dbReference type="Proteomes" id="UP000185161"/>
    </source>
</evidence>
<dbReference type="GO" id="GO:0000166">
    <property type="term" value="F:nucleotide binding"/>
    <property type="evidence" value="ECO:0007669"/>
    <property type="project" value="UniProtKB-KW"/>
</dbReference>
<evidence type="ECO:0000256" key="7">
    <source>
        <dbReference type="ARBA" id="ARBA00023080"/>
    </source>
</evidence>
<accession>A0A1L6J5G3</accession>
<protein>
    <recommendedName>
        <fullName evidence="10">dITP/XTP pyrophosphatase</fullName>
        <ecNumber evidence="10">3.6.1.66</ecNumber>
    </recommendedName>
    <alternativeName>
        <fullName evidence="10">Non-canonical purine NTP pyrophosphatase</fullName>
    </alternativeName>
    <alternativeName>
        <fullName evidence="10">Non-standard purine NTP pyrophosphatase</fullName>
    </alternativeName>
    <alternativeName>
        <fullName evidence="10">Nucleoside-triphosphate diphosphatase</fullName>
    </alternativeName>
    <alternativeName>
        <fullName evidence="10">Nucleoside-triphosphate pyrophosphatase</fullName>
        <shortName evidence="10">NTPase</shortName>
    </alternativeName>
</protein>
<comment type="subunit">
    <text evidence="2 10">Homodimer.</text>
</comment>
<evidence type="ECO:0000313" key="13">
    <source>
        <dbReference type="EMBL" id="RSU99415.1"/>
    </source>
</evidence>
<comment type="catalytic activity">
    <reaction evidence="10">
        <text>ITP + H2O = IMP + diphosphate + H(+)</text>
        <dbReference type="Rhea" id="RHEA:29399"/>
        <dbReference type="ChEBI" id="CHEBI:15377"/>
        <dbReference type="ChEBI" id="CHEBI:15378"/>
        <dbReference type="ChEBI" id="CHEBI:33019"/>
        <dbReference type="ChEBI" id="CHEBI:58053"/>
        <dbReference type="ChEBI" id="CHEBI:61402"/>
        <dbReference type="EC" id="3.6.1.66"/>
    </reaction>
</comment>
<dbReference type="Gene3D" id="3.90.950.10">
    <property type="match status" value="1"/>
</dbReference>
<comment type="function">
    <text evidence="10">Pyrophosphatase that catalyzes the hydrolysis of nucleoside triphosphates to their monophosphate derivatives, with a high preference for the non-canonical purine nucleotides XTP (xanthosine triphosphate), dITP (deoxyinosine triphosphate) and ITP. Seems to function as a house-cleaning enzyme that removes non-canonical purine nucleotides from the nucleotide pool, thus preventing their incorporation into DNA/RNA and avoiding chromosomal lesions.</text>
</comment>
<dbReference type="GeneID" id="44131129"/>
<dbReference type="GO" id="GO:0009117">
    <property type="term" value="P:nucleotide metabolic process"/>
    <property type="evidence" value="ECO:0007669"/>
    <property type="project" value="UniProtKB-KW"/>
</dbReference>
<dbReference type="RefSeq" id="WP_075150365.1">
    <property type="nucleotide sequence ID" value="NZ_CP018820.1"/>
</dbReference>
<evidence type="ECO:0000313" key="14">
    <source>
        <dbReference type="EMBL" id="RSY79044.1"/>
    </source>
</evidence>
<keyword evidence="15" id="KW-1185">Reference proteome</keyword>
<dbReference type="Proteomes" id="UP000185161">
    <property type="component" value="Chromosome"/>
</dbReference>
<feature type="binding site" evidence="10">
    <location>
        <position position="84"/>
    </location>
    <ligand>
        <name>Mg(2+)</name>
        <dbReference type="ChEBI" id="CHEBI:18420"/>
    </ligand>
</feature>
<dbReference type="EMBL" id="QQWO01000022">
    <property type="protein sequence ID" value="RSU99415.1"/>
    <property type="molecule type" value="Genomic_DNA"/>
</dbReference>
<dbReference type="AlphaFoldDB" id="A0A1L6J5G3"/>
<keyword evidence="4 10" id="KW-0547">Nucleotide-binding</keyword>
<dbReference type="GO" id="GO:0035870">
    <property type="term" value="F:dITP diphosphatase activity"/>
    <property type="evidence" value="ECO:0007669"/>
    <property type="project" value="UniProtKB-UniRule"/>
</dbReference>
<dbReference type="GO" id="GO:0017111">
    <property type="term" value="F:ribonucleoside triphosphate phosphatase activity"/>
    <property type="evidence" value="ECO:0007669"/>
    <property type="project" value="InterPro"/>
</dbReference>
<comment type="cofactor">
    <cofactor evidence="10">
        <name>Mg(2+)</name>
        <dbReference type="ChEBI" id="CHEBI:18420"/>
    </cofactor>
    <text evidence="10">Binds 1 Mg(2+) ion per subunit.</text>
</comment>
<feature type="binding site" evidence="10">
    <location>
        <position position="195"/>
    </location>
    <ligand>
        <name>substrate</name>
    </ligand>
</feature>
<dbReference type="STRING" id="93064.BRX40_01000"/>
<name>A0A1L6J5G3_9SPHN</name>
<dbReference type="GO" id="GO:0046872">
    <property type="term" value="F:metal ion binding"/>
    <property type="evidence" value="ECO:0007669"/>
    <property type="project" value="UniProtKB-KW"/>
</dbReference>
<dbReference type="InterPro" id="IPR029001">
    <property type="entry name" value="ITPase-like_fam"/>
</dbReference>
<feature type="binding site" evidence="10">
    <location>
        <begin position="200"/>
        <end position="201"/>
    </location>
    <ligand>
        <name>substrate</name>
    </ligand>
</feature>
<evidence type="ECO:0000256" key="10">
    <source>
        <dbReference type="HAMAP-Rule" id="MF_01405"/>
    </source>
</evidence>
<dbReference type="EC" id="3.6.1.66" evidence="10"/>
<dbReference type="KEGG" id="skr:BRX40_01000"/>
<evidence type="ECO:0000256" key="6">
    <source>
        <dbReference type="ARBA" id="ARBA00022842"/>
    </source>
</evidence>
<dbReference type="PANTHER" id="PTHR11067:SF9">
    <property type="entry name" value="INOSINE TRIPHOSPHATE PYROPHOSPHATASE"/>
    <property type="match status" value="1"/>
</dbReference>
<evidence type="ECO:0000256" key="8">
    <source>
        <dbReference type="ARBA" id="ARBA00051875"/>
    </source>
</evidence>
<reference evidence="12" key="1">
    <citation type="submission" date="2016-12" db="EMBL/GenBank/DDBJ databases">
        <title>Whole genome sequencing of Sphingomonas koreensis.</title>
        <authorList>
            <person name="Conlan S."/>
            <person name="Thomas P.J."/>
            <person name="Mullikin J."/>
            <person name="Palmore T.N."/>
            <person name="Frank K.M."/>
            <person name="Segre J.A."/>
        </authorList>
    </citation>
    <scope>NUCLEOTIDE SEQUENCE</scope>
    <source>
        <strain evidence="12">ABOJV</strain>
    </source>
</reference>
<reference evidence="15" key="2">
    <citation type="submission" date="2016-12" db="EMBL/GenBank/DDBJ databases">
        <title>Whole genome sequencing of Sphingomonas sp. ABOJV.</title>
        <authorList>
            <person name="Conlan S."/>
            <person name="Thomas P.J."/>
            <person name="Mullikin J."/>
            <person name="Palmore T.N."/>
            <person name="Frank K.M."/>
            <person name="Segre J.A."/>
        </authorList>
    </citation>
    <scope>NUCLEOTIDE SEQUENCE [LARGE SCALE GENOMIC DNA]</scope>
    <source>
        <strain evidence="15">ABOJV</strain>
    </source>
</reference>
<dbReference type="GO" id="GO:0036220">
    <property type="term" value="F:ITP diphosphatase activity"/>
    <property type="evidence" value="ECO:0007669"/>
    <property type="project" value="UniProtKB-UniRule"/>
</dbReference>
<dbReference type="CDD" id="cd00515">
    <property type="entry name" value="HAM1"/>
    <property type="match status" value="1"/>
</dbReference>
<dbReference type="InterPro" id="IPR020922">
    <property type="entry name" value="dITP/XTP_pyrophosphatase"/>
</dbReference>
<organism evidence="12 15">
    <name type="scientific">Sphingomonas koreensis</name>
    <dbReference type="NCBI Taxonomy" id="93064"/>
    <lineage>
        <taxon>Bacteria</taxon>
        <taxon>Pseudomonadati</taxon>
        <taxon>Pseudomonadota</taxon>
        <taxon>Alphaproteobacteria</taxon>
        <taxon>Sphingomonadales</taxon>
        <taxon>Sphingomonadaceae</taxon>
        <taxon>Sphingomonas</taxon>
    </lineage>
</organism>
<dbReference type="Pfam" id="PF01725">
    <property type="entry name" value="Ham1p_like"/>
    <property type="match status" value="1"/>
</dbReference>
<feature type="binding site" evidence="10">
    <location>
        <begin position="23"/>
        <end position="28"/>
    </location>
    <ligand>
        <name>substrate</name>
    </ligand>
</feature>
<evidence type="ECO:0000313" key="17">
    <source>
        <dbReference type="Proteomes" id="UP000287746"/>
    </source>
</evidence>
<feature type="binding site" evidence="10">
    <location>
        <begin position="172"/>
        <end position="175"/>
    </location>
    <ligand>
        <name>substrate</name>
    </ligand>
</feature>
<dbReference type="FunFam" id="3.90.950.10:FF:000001">
    <property type="entry name" value="dITP/XTP pyrophosphatase"/>
    <property type="match status" value="1"/>
</dbReference>
<evidence type="ECO:0000256" key="3">
    <source>
        <dbReference type="ARBA" id="ARBA00022723"/>
    </source>
</evidence>
<dbReference type="SUPFAM" id="SSF52972">
    <property type="entry name" value="ITPase-like"/>
    <property type="match status" value="1"/>
</dbReference>
<evidence type="ECO:0000256" key="5">
    <source>
        <dbReference type="ARBA" id="ARBA00022801"/>
    </source>
</evidence>
<dbReference type="PANTHER" id="PTHR11067">
    <property type="entry name" value="INOSINE TRIPHOSPHATE PYROPHOSPHATASE/HAM1 PROTEIN"/>
    <property type="match status" value="1"/>
</dbReference>
<comment type="similarity">
    <text evidence="1 10 11">Belongs to the HAM1 NTPase family.</text>
</comment>
<evidence type="ECO:0000256" key="1">
    <source>
        <dbReference type="ARBA" id="ARBA00008023"/>
    </source>
</evidence>
<dbReference type="GO" id="GO:0036222">
    <property type="term" value="F:XTP diphosphatase activity"/>
    <property type="evidence" value="ECO:0007669"/>
    <property type="project" value="UniProtKB-UniRule"/>
</dbReference>
<keyword evidence="5 10" id="KW-0378">Hydrolase</keyword>
<dbReference type="EMBL" id="QQYZ01000021">
    <property type="protein sequence ID" value="RSY79044.1"/>
    <property type="molecule type" value="Genomic_DNA"/>
</dbReference>
<feature type="binding site" evidence="10">
    <location>
        <position position="85"/>
    </location>
    <ligand>
        <name>substrate</name>
    </ligand>
</feature>
<comment type="catalytic activity">
    <reaction evidence="8 10">
        <text>dITP + H2O = dIMP + diphosphate + H(+)</text>
        <dbReference type="Rhea" id="RHEA:28342"/>
        <dbReference type="ChEBI" id="CHEBI:15377"/>
        <dbReference type="ChEBI" id="CHEBI:15378"/>
        <dbReference type="ChEBI" id="CHEBI:33019"/>
        <dbReference type="ChEBI" id="CHEBI:61194"/>
        <dbReference type="ChEBI" id="CHEBI:61382"/>
        <dbReference type="EC" id="3.6.1.66"/>
    </reaction>
</comment>
<dbReference type="HAMAP" id="MF_01405">
    <property type="entry name" value="Non_canon_purine_NTPase"/>
    <property type="match status" value="1"/>
</dbReference>
<sequence length="213" mass="22384">MSGEGRDPQAIRKLAPGKLVIASHNEGKVREIRALLAPYGIEPVSAGSLGLPEPDETGTTFVANAELKAMQAADLSGLPALADDSGLCVDALGGEPGIFSARWAGPSKDFGVAMELVEKNIAGTAVEGQPAPTRDAHFVCALALAWPDGHVEWFEGRVDGTLVWPPRGANGFGYDPMFLPNGHAETFGEMAPEAKHAMSHRADAFRQLVAAVF</sequence>
<comment type="catalytic activity">
    <reaction evidence="9 10">
        <text>XTP + H2O = XMP + diphosphate + H(+)</text>
        <dbReference type="Rhea" id="RHEA:28610"/>
        <dbReference type="ChEBI" id="CHEBI:15377"/>
        <dbReference type="ChEBI" id="CHEBI:15378"/>
        <dbReference type="ChEBI" id="CHEBI:33019"/>
        <dbReference type="ChEBI" id="CHEBI:57464"/>
        <dbReference type="ChEBI" id="CHEBI:61314"/>
        <dbReference type="EC" id="3.6.1.66"/>
    </reaction>
</comment>
<evidence type="ECO:0000256" key="11">
    <source>
        <dbReference type="RuleBase" id="RU003781"/>
    </source>
</evidence>
<keyword evidence="3 10" id="KW-0479">Metal-binding</keyword>
<keyword evidence="7 10" id="KW-0546">Nucleotide metabolism</keyword>
<feature type="active site" description="Proton acceptor" evidence="10">
    <location>
        <position position="84"/>
    </location>
</feature>
<evidence type="ECO:0000256" key="2">
    <source>
        <dbReference type="ARBA" id="ARBA00011738"/>
    </source>
</evidence>
<dbReference type="OrthoDB" id="9807456at2"/>
<evidence type="ECO:0000256" key="9">
    <source>
        <dbReference type="ARBA" id="ARBA00052017"/>
    </source>
</evidence>
<dbReference type="Proteomes" id="UP000286681">
    <property type="component" value="Unassembled WGS sequence"/>
</dbReference>
<dbReference type="GO" id="GO:0009146">
    <property type="term" value="P:purine nucleoside triphosphate catabolic process"/>
    <property type="evidence" value="ECO:0007669"/>
    <property type="project" value="UniProtKB-UniRule"/>
</dbReference>
<evidence type="ECO:0000256" key="4">
    <source>
        <dbReference type="ARBA" id="ARBA00022741"/>
    </source>
</evidence>
<proteinExistence type="inferred from homology"/>
<keyword evidence="6 10" id="KW-0460">Magnesium</keyword>
<evidence type="ECO:0000313" key="16">
    <source>
        <dbReference type="Proteomes" id="UP000286681"/>
    </source>
</evidence>